<proteinExistence type="predicted"/>
<dbReference type="PANTHER" id="PTHR43941">
    <property type="entry name" value="STRUCTURAL MAINTENANCE OF CHROMOSOMES PROTEIN 2"/>
    <property type="match status" value="1"/>
</dbReference>
<protein>
    <recommendedName>
        <fullName evidence="5">Chromosome segregation ATPase-like protein</fullName>
    </recommendedName>
</protein>
<dbReference type="RefSeq" id="WP_141296284.1">
    <property type="nucleotide sequence ID" value="NZ_BJCD01000082.1"/>
</dbReference>
<dbReference type="EMBL" id="BJCD01000082">
    <property type="protein sequence ID" value="GDZ96194.1"/>
    <property type="molecule type" value="Genomic_DNA"/>
</dbReference>
<dbReference type="GO" id="GO:0000796">
    <property type="term" value="C:condensin complex"/>
    <property type="evidence" value="ECO:0007669"/>
    <property type="project" value="TreeGrafter"/>
</dbReference>
<accession>A0A4P5ZLY8</accession>
<dbReference type="InterPro" id="IPR027417">
    <property type="entry name" value="P-loop_NTPase"/>
</dbReference>
<evidence type="ECO:0008006" key="5">
    <source>
        <dbReference type="Google" id="ProtNLM"/>
    </source>
</evidence>
<feature type="coiled-coil region" evidence="1">
    <location>
        <begin position="280"/>
        <end position="614"/>
    </location>
</feature>
<organism evidence="3 4">
    <name type="scientific">Planktothrix agardhii CCAP 1459/11A</name>
    <dbReference type="NCBI Taxonomy" id="282420"/>
    <lineage>
        <taxon>Bacteria</taxon>
        <taxon>Bacillati</taxon>
        <taxon>Cyanobacteriota</taxon>
        <taxon>Cyanophyceae</taxon>
        <taxon>Oscillatoriophycideae</taxon>
        <taxon>Oscillatoriales</taxon>
        <taxon>Microcoleaceae</taxon>
        <taxon>Planktothrix</taxon>
    </lineage>
</organism>
<feature type="compositionally biased region" description="Low complexity" evidence="2">
    <location>
        <begin position="749"/>
        <end position="761"/>
    </location>
</feature>
<feature type="region of interest" description="Disordered" evidence="2">
    <location>
        <begin position="728"/>
        <end position="761"/>
    </location>
</feature>
<sequence length="761" mass="89319">MQKSHSEQTVFIITGMHRSGTSLTASIMQSAGVNIGRRLMEATEFNAKGYFENPDFFEFHLDAFRALGVNIDGWTLEENLQINPPLIDRAKYIVEQNRLSSVWGWQEPRTSLFLDFWAKLLPEAKFLLIYRSPWEVADSLYRRGDEMFQSQPELAIKYWQHYNQKILNFYNREQHRCLLTNLKTIVQYQNAYIDTINHKFNVDLSHPAPTAYDPSLLRTEISSNSQRPTLIDHYFPEAIELYQELEGRGWHPEQTPDFSWQELLKPSLYKTWAFQEWVNLRQLEIENKSLKSQLQEEQFELEEAKVIQAEAEQTKTQLKTAESLLEQSQSQLQETESVLEKSQNKLQETESVLQQSQTQLSKTESVLQQSHNQLNQTRTELETVKTQLSQAQFDVMRYQSQLHQTQEELEDYEIKYPQIQEDFKRSESQLDEAEAQRNEFESILSQLTIQLQQAQKREERFQIQLHQSLEELEKTQIKLQQDQDKLQETSNQVKQLKRDLKRSNSQLYQVESEFDLSHSQLQQSESQLEQTQTELIEIKSQFQETKQELEQQQTYIKELETSVSQLQQAETELTEIKSQFQETKRELKQKQAQVNQLQTELKRSQSQMYQLQIELAQSQLQTQQIQERQQLEQTLSNDPKKHTEMDYNLLIWDAWNAYRNGKLPQMKAHLQKALKLTTASPSEIILTWLESFSKLSLAQGMELDSESLTNSEEWQQLVRQMTLKKGVTLTEKSHDPSKTQKVEVEEAVETAATQAKPADAG</sequence>
<dbReference type="Gene3D" id="1.10.287.2610">
    <property type="match status" value="1"/>
</dbReference>
<comment type="caution">
    <text evidence="3">The sequence shown here is derived from an EMBL/GenBank/DDBJ whole genome shotgun (WGS) entry which is preliminary data.</text>
</comment>
<dbReference type="GO" id="GO:0000793">
    <property type="term" value="C:condensed chromosome"/>
    <property type="evidence" value="ECO:0007669"/>
    <property type="project" value="TreeGrafter"/>
</dbReference>
<name>A0A4P5ZLY8_PLAAG</name>
<evidence type="ECO:0000313" key="3">
    <source>
        <dbReference type="EMBL" id="GDZ96194.1"/>
    </source>
</evidence>
<dbReference type="GO" id="GO:0003682">
    <property type="term" value="F:chromatin binding"/>
    <property type="evidence" value="ECO:0007669"/>
    <property type="project" value="TreeGrafter"/>
</dbReference>
<dbReference type="AlphaFoldDB" id="A0A4P5ZLY8"/>
<dbReference type="Gene3D" id="3.40.50.300">
    <property type="entry name" value="P-loop containing nucleotide triphosphate hydrolases"/>
    <property type="match status" value="1"/>
</dbReference>
<evidence type="ECO:0000256" key="2">
    <source>
        <dbReference type="SAM" id="MobiDB-lite"/>
    </source>
</evidence>
<dbReference type="SUPFAM" id="SSF52540">
    <property type="entry name" value="P-loop containing nucleoside triphosphate hydrolases"/>
    <property type="match status" value="1"/>
</dbReference>
<evidence type="ECO:0000256" key="1">
    <source>
        <dbReference type="SAM" id="Coils"/>
    </source>
</evidence>
<dbReference type="Proteomes" id="UP000299794">
    <property type="component" value="Unassembled WGS sequence"/>
</dbReference>
<keyword evidence="1" id="KW-0175">Coiled coil</keyword>
<evidence type="ECO:0000313" key="4">
    <source>
        <dbReference type="Proteomes" id="UP000299794"/>
    </source>
</evidence>
<gene>
    <name evidence="3" type="ORF">PA905_46280</name>
</gene>
<feature type="compositionally biased region" description="Basic and acidic residues" evidence="2">
    <location>
        <begin position="731"/>
        <end position="744"/>
    </location>
</feature>
<dbReference type="PANTHER" id="PTHR43941:SF1">
    <property type="entry name" value="STRUCTURAL MAINTENANCE OF CHROMOSOMES PROTEIN 2"/>
    <property type="match status" value="1"/>
</dbReference>
<reference evidence="4" key="1">
    <citation type="submission" date="2019-02" db="EMBL/GenBank/DDBJ databases">
        <title>Draft genome sequence of Planktothrix agardhii NIES-905.</title>
        <authorList>
            <person name="Yamaguchi H."/>
            <person name="Suzuki S."/>
            <person name="Kawachi M."/>
        </authorList>
    </citation>
    <scope>NUCLEOTIDE SEQUENCE [LARGE SCALE GENOMIC DNA]</scope>
    <source>
        <strain evidence="4">CCAP 1459/11A</strain>
    </source>
</reference>
<dbReference type="SUPFAM" id="SSF57997">
    <property type="entry name" value="Tropomyosin"/>
    <property type="match status" value="2"/>
</dbReference>
<dbReference type="GO" id="GO:0000785">
    <property type="term" value="C:chromatin"/>
    <property type="evidence" value="ECO:0007669"/>
    <property type="project" value="TreeGrafter"/>
</dbReference>